<organism evidence="3">
    <name type="scientific">Micromonospora sp. CCTCC AA 2012012</name>
    <dbReference type="NCBI Taxonomy" id="3111921"/>
    <lineage>
        <taxon>Bacteria</taxon>
        <taxon>Bacillati</taxon>
        <taxon>Actinomycetota</taxon>
        <taxon>Actinomycetes</taxon>
        <taxon>Micromonosporales</taxon>
        <taxon>Micromonosporaceae</taxon>
        <taxon>Micromonospora</taxon>
    </lineage>
</organism>
<dbReference type="RefSeq" id="WP_350934979.1">
    <property type="nucleotide sequence ID" value="NZ_CP157762.1"/>
</dbReference>
<name>A0AAU8HJ79_9ACTN</name>
<reference evidence="3" key="2">
    <citation type="submission" date="2024-06" db="EMBL/GenBank/DDBJ databases">
        <title>Micromonospora mangrovi CCTCC AA 2012012 genome sequences.</title>
        <authorList>
            <person name="Gao J."/>
        </authorList>
    </citation>
    <scope>NUCLEOTIDE SEQUENCE</scope>
    <source>
        <strain evidence="3">CCTCC AA 2012012</strain>
    </source>
</reference>
<dbReference type="EMBL" id="CP157762">
    <property type="protein sequence ID" value="XBP94769.1"/>
    <property type="molecule type" value="Genomic_DNA"/>
</dbReference>
<dbReference type="InterPro" id="IPR029082">
    <property type="entry name" value="Imm35"/>
</dbReference>
<gene>
    <name evidence="3" type="ORF">ABUL08_05090</name>
    <name evidence="2" type="ORF">VK199_05055</name>
</gene>
<proteinExistence type="predicted"/>
<dbReference type="AlphaFoldDB" id="A0AAU8HJ79"/>
<accession>A0AAU8HJ79</accession>
<sequence length="183" mass="20274">MITRERAVALVEALLVKQRREGWLADVPEVAVSSVEEHTLGWLISWQSVEYLRSGDFGRMLVGQGPYLVDGEDGSIHHIPVAICGSDRWAEVYLRQYRGVRPVDPLLADVRALVQGGDRMSALRYVRRQAPRMGLRDAKAYVDAVSEGIEPSECLVSLARVEPEPLPLAIETLAGPCRQEAEA</sequence>
<evidence type="ECO:0000313" key="3">
    <source>
        <dbReference type="EMBL" id="XCH75471.1"/>
    </source>
</evidence>
<protein>
    <submittedName>
        <fullName evidence="3">YrhB domain-containing protein</fullName>
    </submittedName>
</protein>
<feature type="domain" description="Immunity protein 35" evidence="1">
    <location>
        <begin position="17"/>
        <end position="91"/>
    </location>
</feature>
<evidence type="ECO:0000313" key="2">
    <source>
        <dbReference type="EMBL" id="XBP94769.1"/>
    </source>
</evidence>
<dbReference type="EMBL" id="CP159342">
    <property type="protein sequence ID" value="XCH75471.1"/>
    <property type="molecule type" value="Genomic_DNA"/>
</dbReference>
<evidence type="ECO:0000259" key="1">
    <source>
        <dbReference type="Pfam" id="PF15567"/>
    </source>
</evidence>
<reference evidence="2" key="1">
    <citation type="submission" date="2024-01" db="EMBL/GenBank/DDBJ databases">
        <title>The genome sequence of Micromonospora mangrovi CCTCC AA 2012012.</title>
        <authorList>
            <person name="Gao J."/>
        </authorList>
    </citation>
    <scope>NUCLEOTIDE SEQUENCE</scope>
    <source>
        <strain evidence="2">CCTCC AA 2012012</strain>
    </source>
</reference>
<dbReference type="Pfam" id="PF15567">
    <property type="entry name" value="Imm35"/>
    <property type="match status" value="1"/>
</dbReference>